<feature type="compositionally biased region" description="Polar residues" evidence="1">
    <location>
        <begin position="105"/>
        <end position="115"/>
    </location>
</feature>
<evidence type="ECO:0000256" key="2">
    <source>
        <dbReference type="SAM" id="Phobius"/>
    </source>
</evidence>
<dbReference type="Proteomes" id="UP000229095">
    <property type="component" value="Unassembled WGS sequence"/>
</dbReference>
<evidence type="ECO:0000313" key="3">
    <source>
        <dbReference type="EMBL" id="PJM73481.1"/>
    </source>
</evidence>
<feature type="region of interest" description="Disordered" evidence="1">
    <location>
        <begin position="105"/>
        <end position="126"/>
    </location>
</feature>
<feature type="transmembrane region" description="Helical" evidence="2">
    <location>
        <begin position="1118"/>
        <end position="1137"/>
    </location>
</feature>
<dbReference type="RefSeq" id="WP_100510765.1">
    <property type="nucleotide sequence ID" value="NZ_PEBI01000002.1"/>
</dbReference>
<keyword evidence="2" id="KW-1133">Transmembrane helix</keyword>
<feature type="transmembrane region" description="Helical" evidence="2">
    <location>
        <begin position="239"/>
        <end position="264"/>
    </location>
</feature>
<feature type="transmembrane region" description="Helical" evidence="2">
    <location>
        <begin position="928"/>
        <end position="955"/>
    </location>
</feature>
<feature type="transmembrane region" description="Helical" evidence="2">
    <location>
        <begin position="270"/>
        <end position="287"/>
    </location>
</feature>
<feature type="compositionally biased region" description="Low complexity" evidence="1">
    <location>
        <begin position="738"/>
        <end position="747"/>
    </location>
</feature>
<feature type="transmembrane region" description="Helical" evidence="2">
    <location>
        <begin position="676"/>
        <end position="698"/>
    </location>
</feature>
<evidence type="ECO:0000256" key="1">
    <source>
        <dbReference type="SAM" id="MobiDB-lite"/>
    </source>
</evidence>
<comment type="caution">
    <text evidence="3">The sequence shown here is derived from an EMBL/GenBank/DDBJ whole genome shotgun (WGS) entry which is preliminary data.</text>
</comment>
<dbReference type="NCBIfam" id="NF047321">
    <property type="entry name" value="SCO7613_CTERM"/>
    <property type="match status" value="1"/>
</dbReference>
<evidence type="ECO:0000313" key="4">
    <source>
        <dbReference type="Proteomes" id="UP000229095"/>
    </source>
</evidence>
<feature type="transmembrane region" description="Helical" evidence="2">
    <location>
        <begin position="1092"/>
        <end position="1112"/>
    </location>
</feature>
<feature type="transmembrane region" description="Helical" evidence="2">
    <location>
        <begin position="861"/>
        <end position="878"/>
    </location>
</feature>
<keyword evidence="2" id="KW-0812">Transmembrane</keyword>
<feature type="region of interest" description="Disordered" evidence="1">
    <location>
        <begin position="160"/>
        <end position="229"/>
    </location>
</feature>
<dbReference type="InterPro" id="IPR058062">
    <property type="entry name" value="SCO7613_C"/>
</dbReference>
<feature type="compositionally biased region" description="Polar residues" evidence="1">
    <location>
        <begin position="160"/>
        <end position="170"/>
    </location>
</feature>
<feature type="transmembrane region" description="Helical" evidence="2">
    <location>
        <begin position="800"/>
        <end position="817"/>
    </location>
</feature>
<sequence length="1155" mass="124112">MNYNVVPAPNGVPAMNRWPRSVSQLRSTTLNPDTFTPVTGRFTPTGIDLDDPRSRRLLDISRRAARALEQRDRLINRLRDPMARPPKGVTLNAWPRNPDVLTNPNIYPDTFTSITDPRRSPTGVDLTDPQARQILELGMEAAKLLRERTQLLDEMRLNPTPIQSTQQTGPPHTAIPAQDEPSQHAPTPAPPTTPQVALSQPVPPQTVVQQTAARQPAAPQPIIEPQQPTSPRQRFNVQILLLAVGIVLVSAAVFVFAALTYSLLNDTQRGIAIAVIGLLGLAVTFALQDRLRITAEGVGWASLIALSIDSLLAPKLPAFATVPGDAVTGLGMLLVSGLSMGLWGVGRMRAHQAHEPSSSHRPLRVFTLFPAFVAPYSFMNGLYGMFAIDPINTALFHDVETTRFWASAIIATVVLIPVGAFLPAQRYEGAKAPNVERNAVVVIGMVAGAFATIGNMGLATQPGSPMLMLFATIVTTLVWLAAWPFLHRRFALTAPVVPALTLPAAALSLIPIAFAIDKLAFAGVDTQQHRDWQFLIPCAEAAVFACAFAALARMLKRGISTKQSAWKPSSKECEAGRIFSIIIAAAALAMQTLFSIPAMFTVFLDVLLTVLVSKWSSFFSIFEPDPSIPTLVTMLLLTVTLLWLSRTLERRFVIPTLVFTTTTLSLLVTFPSNRAMVLALFLLLPVVYAAAVLALRLFTGKGIAASRPVPRPKPLSMSLQSTMSAAAPAPEATSRQAAVQPLTAVQPQPQPPQPQPQPQRPVKTQPSYAVYTLRTLQCLSLLSAVSLAMLNTSGHDGMEVAIGLVAVLLLAAWYLILANDVPEGPRIVAGLVIVPLIGFYAENIAHATQRLADLMNSDMSTIRYLLWGLIMIGVLAWAAFAKADGRIITLTTSERTGLMLPSGVCAIGGIGAAGTLPCLKGCGTFVDAIPFITAPTVIIMPQLVALCVLAAIAWLGMPPSVPSPADVESGNRRQRAVILLVIAIIGTLIIAVMNFNALVFDGRTTYAPVTPPELPTLTFAIAALIVGVLLMRRDAALRSWKALGLGLLAAMLPSLLLTWITPMPSNIRIVAVGTMALAAIIAGGVRGLQAPLLCGTIVLAAHVLVQLWPAISAFSADYWWVWLALAGITLIVVAAFYERSLKAMRMLGRRIRDLR</sequence>
<organism evidence="3 4">
    <name type="scientific">Bifidobacterium primatium</name>
    <dbReference type="NCBI Taxonomy" id="2045438"/>
    <lineage>
        <taxon>Bacteria</taxon>
        <taxon>Bacillati</taxon>
        <taxon>Actinomycetota</taxon>
        <taxon>Actinomycetes</taxon>
        <taxon>Bifidobacteriales</taxon>
        <taxon>Bifidobacteriaceae</taxon>
        <taxon>Bifidobacterium</taxon>
    </lineage>
</organism>
<keyword evidence="2" id="KW-0472">Membrane</keyword>
<feature type="region of interest" description="Disordered" evidence="1">
    <location>
        <begin position="738"/>
        <end position="764"/>
    </location>
</feature>
<dbReference type="AlphaFoldDB" id="A0A2M9H9L5"/>
<name>A0A2M9H9L5_9BIFI</name>
<feature type="transmembrane region" description="Helical" evidence="2">
    <location>
        <begin position="768"/>
        <end position="788"/>
    </location>
</feature>
<feature type="transmembrane region" description="Helical" evidence="2">
    <location>
        <begin position="1043"/>
        <end position="1061"/>
    </location>
</feature>
<feature type="transmembrane region" description="Helical" evidence="2">
    <location>
        <begin position="404"/>
        <end position="423"/>
    </location>
</feature>
<dbReference type="EMBL" id="PEBI01000002">
    <property type="protein sequence ID" value="PJM73481.1"/>
    <property type="molecule type" value="Genomic_DNA"/>
</dbReference>
<keyword evidence="4" id="KW-1185">Reference proteome</keyword>
<protein>
    <submittedName>
        <fullName evidence="3">Uncharacterized protein</fullName>
    </submittedName>
</protein>
<feature type="transmembrane region" description="Helical" evidence="2">
    <location>
        <begin position="628"/>
        <end position="645"/>
    </location>
</feature>
<feature type="transmembrane region" description="Helical" evidence="2">
    <location>
        <begin position="326"/>
        <end position="345"/>
    </location>
</feature>
<feature type="transmembrane region" description="Helical" evidence="2">
    <location>
        <begin position="466"/>
        <end position="486"/>
    </location>
</feature>
<feature type="transmembrane region" description="Helical" evidence="2">
    <location>
        <begin position="435"/>
        <end position="454"/>
    </location>
</feature>
<gene>
    <name evidence="3" type="ORF">CS006_05450</name>
</gene>
<reference evidence="3 4" key="1">
    <citation type="submission" date="2017-10" db="EMBL/GenBank/DDBJ databases">
        <title>Draft genome sequences of strains TRE 1, TRE 9, TRE H and TRI 7, isolated from tamarins, belonging to four potential novel Bifidobacterium species.</title>
        <authorList>
            <person name="Mattarelli P."/>
            <person name="Modesto M."/>
            <person name="Puglisi E."/>
            <person name="Morelli L."/>
            <person name="Spezio C."/>
            <person name="Bonetti A."/>
            <person name="Sandri C."/>
        </authorList>
    </citation>
    <scope>NUCLEOTIDE SEQUENCE [LARGE SCALE GENOMIC DNA]</scope>
    <source>
        <strain evidence="4">TRE1</strain>
    </source>
</reference>
<feature type="transmembrane region" description="Helical" evidence="2">
    <location>
        <begin position="299"/>
        <end position="320"/>
    </location>
</feature>
<feature type="transmembrane region" description="Helical" evidence="2">
    <location>
        <begin position="898"/>
        <end position="916"/>
    </location>
</feature>
<dbReference type="OrthoDB" id="3233629at2"/>
<feature type="transmembrane region" description="Helical" evidence="2">
    <location>
        <begin position="824"/>
        <end position="841"/>
    </location>
</feature>
<feature type="transmembrane region" description="Helical" evidence="2">
    <location>
        <begin position="652"/>
        <end position="670"/>
    </location>
</feature>
<feature type="transmembrane region" description="Helical" evidence="2">
    <location>
        <begin position="1067"/>
        <end position="1085"/>
    </location>
</feature>
<feature type="compositionally biased region" description="Low complexity" evidence="1">
    <location>
        <begin position="205"/>
        <end position="229"/>
    </location>
</feature>
<feature type="compositionally biased region" description="Pro residues" evidence="1">
    <location>
        <begin position="748"/>
        <end position="759"/>
    </location>
</feature>
<dbReference type="PANTHER" id="PTHR48125">
    <property type="entry name" value="LP07818P1"/>
    <property type="match status" value="1"/>
</dbReference>
<proteinExistence type="predicted"/>
<feature type="transmembrane region" description="Helical" evidence="2">
    <location>
        <begin position="534"/>
        <end position="555"/>
    </location>
</feature>
<feature type="transmembrane region" description="Helical" evidence="2">
    <location>
        <begin position="493"/>
        <end position="514"/>
    </location>
</feature>
<feature type="transmembrane region" description="Helical" evidence="2">
    <location>
        <begin position="976"/>
        <end position="994"/>
    </location>
</feature>
<feature type="transmembrane region" description="Helical" evidence="2">
    <location>
        <begin position="365"/>
        <end position="384"/>
    </location>
</feature>
<dbReference type="PANTHER" id="PTHR48125:SF12">
    <property type="entry name" value="AT HOOK TRANSCRIPTION FACTOR FAMILY-RELATED"/>
    <property type="match status" value="1"/>
</dbReference>
<feature type="transmembrane region" description="Helical" evidence="2">
    <location>
        <begin position="1014"/>
        <end position="1031"/>
    </location>
</feature>
<feature type="transmembrane region" description="Helical" evidence="2">
    <location>
        <begin position="575"/>
        <end position="608"/>
    </location>
</feature>
<accession>A0A2M9H9L5</accession>